<dbReference type="Gene3D" id="3.40.395.10">
    <property type="entry name" value="Adenoviral Proteinase, Chain A"/>
    <property type="match status" value="1"/>
</dbReference>
<evidence type="ECO:0000256" key="1">
    <source>
        <dbReference type="ARBA" id="ARBA00005234"/>
    </source>
</evidence>
<comment type="similarity">
    <text evidence="1">Belongs to the peptidase C48 family.</text>
</comment>
<name>A0A6L2LET3_TANCI</name>
<protein>
    <submittedName>
        <fullName evidence="5">Phospholipase-like protein</fullName>
    </submittedName>
</protein>
<dbReference type="InterPro" id="IPR038765">
    <property type="entry name" value="Papain-like_cys_pep_sf"/>
</dbReference>
<dbReference type="InterPro" id="IPR003653">
    <property type="entry name" value="Peptidase_C48_C"/>
</dbReference>
<keyword evidence="3" id="KW-0378">Hydrolase</keyword>
<comment type="caution">
    <text evidence="5">The sequence shown here is derived from an EMBL/GenBank/DDBJ whole genome shotgun (WGS) entry which is preliminary data.</text>
</comment>
<organism evidence="5">
    <name type="scientific">Tanacetum cinerariifolium</name>
    <name type="common">Dalmatian daisy</name>
    <name type="synonym">Chrysanthemum cinerariifolium</name>
    <dbReference type="NCBI Taxonomy" id="118510"/>
    <lineage>
        <taxon>Eukaryota</taxon>
        <taxon>Viridiplantae</taxon>
        <taxon>Streptophyta</taxon>
        <taxon>Embryophyta</taxon>
        <taxon>Tracheophyta</taxon>
        <taxon>Spermatophyta</taxon>
        <taxon>Magnoliopsida</taxon>
        <taxon>eudicotyledons</taxon>
        <taxon>Gunneridae</taxon>
        <taxon>Pentapetalae</taxon>
        <taxon>asterids</taxon>
        <taxon>campanulids</taxon>
        <taxon>Asterales</taxon>
        <taxon>Asteraceae</taxon>
        <taxon>Asteroideae</taxon>
        <taxon>Anthemideae</taxon>
        <taxon>Anthemidinae</taxon>
        <taxon>Tanacetum</taxon>
    </lineage>
</organism>
<proteinExistence type="inferred from homology"/>
<dbReference type="EMBL" id="BKCJ010004320">
    <property type="protein sequence ID" value="GEU60341.1"/>
    <property type="molecule type" value="Genomic_DNA"/>
</dbReference>
<dbReference type="GO" id="GO:0006508">
    <property type="term" value="P:proteolysis"/>
    <property type="evidence" value="ECO:0007669"/>
    <property type="project" value="UniProtKB-KW"/>
</dbReference>
<evidence type="ECO:0000259" key="4">
    <source>
        <dbReference type="Pfam" id="PF02902"/>
    </source>
</evidence>
<reference evidence="5" key="1">
    <citation type="journal article" date="2019" name="Sci. Rep.">
        <title>Draft genome of Tanacetum cinerariifolium, the natural source of mosquito coil.</title>
        <authorList>
            <person name="Yamashiro T."/>
            <person name="Shiraishi A."/>
            <person name="Satake H."/>
            <person name="Nakayama K."/>
        </authorList>
    </citation>
    <scope>NUCLEOTIDE SEQUENCE</scope>
</reference>
<evidence type="ECO:0000256" key="2">
    <source>
        <dbReference type="ARBA" id="ARBA00022670"/>
    </source>
</evidence>
<dbReference type="SUPFAM" id="SSF54001">
    <property type="entry name" value="Cysteine proteinases"/>
    <property type="match status" value="1"/>
</dbReference>
<evidence type="ECO:0000313" key="5">
    <source>
        <dbReference type="EMBL" id="GEU60341.1"/>
    </source>
</evidence>
<sequence>MASVDFIKGLADQDGKFLQVDEARVNCIEHNNGMYGDTEVGTFLQDAEARVNDIEHHNVMCGDTEDDNFVEGIDETIYLKTNQISVEEGDGVLDSEGDGVHLSQTNDVIQQAHHLHLLIKALESKIENHTLDAVVPPKDNDYILRTIRPNDAYDVVEVDNYEDDYMLMLNDEEKPVKSSLNDMELEQKPDKIAVKQESLEQLPNAPKGKIIVLEETVRVKVEEKPELGRGRSFWLSLSCRNTGKADWLNDHVYFLVNEPKTHWCLAELEIRIGVVTFYDSLGWAGGSRRCWWRRMKKLLLEKLTVYLVMHGIFESKGISANDYKITYKYADAPFQASLFGDCGIWVCIFIYRLCRNLPLTVDDALETALAYSERMLEYFWIHKIPFERTSSVV</sequence>
<gene>
    <name evidence="5" type="ORF">Tci_032319</name>
</gene>
<feature type="domain" description="Ubiquitin-like protease family profile" evidence="4">
    <location>
        <begin position="248"/>
        <end position="365"/>
    </location>
</feature>
<dbReference type="AlphaFoldDB" id="A0A6L2LET3"/>
<accession>A0A6L2LET3</accession>
<keyword evidence="2" id="KW-0645">Protease</keyword>
<dbReference type="Pfam" id="PF02902">
    <property type="entry name" value="Peptidase_C48"/>
    <property type="match status" value="1"/>
</dbReference>
<dbReference type="GO" id="GO:0008234">
    <property type="term" value="F:cysteine-type peptidase activity"/>
    <property type="evidence" value="ECO:0007669"/>
    <property type="project" value="InterPro"/>
</dbReference>
<evidence type="ECO:0000256" key="3">
    <source>
        <dbReference type="ARBA" id="ARBA00022801"/>
    </source>
</evidence>